<dbReference type="InterPro" id="IPR004813">
    <property type="entry name" value="OPT"/>
</dbReference>
<keyword evidence="3" id="KW-0813">Transport</keyword>
<feature type="transmembrane region" description="Helical" evidence="8">
    <location>
        <begin position="150"/>
        <end position="174"/>
    </location>
</feature>
<feature type="compositionally biased region" description="Basic and acidic residues" evidence="7">
    <location>
        <begin position="32"/>
        <end position="47"/>
    </location>
</feature>
<name>A0ABP1G043_9CHLO</name>
<evidence type="ECO:0000256" key="8">
    <source>
        <dbReference type="SAM" id="Phobius"/>
    </source>
</evidence>
<dbReference type="PANTHER" id="PTHR31645:SF0">
    <property type="entry name" value="OLIGOPEPTIDE TRANSPORTER YGL114W-RELATED"/>
    <property type="match status" value="1"/>
</dbReference>
<feature type="transmembrane region" description="Helical" evidence="8">
    <location>
        <begin position="739"/>
        <end position="761"/>
    </location>
</feature>
<evidence type="ECO:0000256" key="5">
    <source>
        <dbReference type="ARBA" id="ARBA00022989"/>
    </source>
</evidence>
<reference evidence="9 10" key="1">
    <citation type="submission" date="2024-06" db="EMBL/GenBank/DDBJ databases">
        <authorList>
            <person name="Kraege A."/>
            <person name="Thomma B."/>
        </authorList>
    </citation>
    <scope>NUCLEOTIDE SEQUENCE [LARGE SCALE GENOMIC DNA]</scope>
</reference>
<keyword evidence="5 8" id="KW-1133">Transmembrane helix</keyword>
<dbReference type="NCBIfam" id="TIGR00728">
    <property type="entry name" value="OPT_sfam"/>
    <property type="match status" value="2"/>
</dbReference>
<feature type="transmembrane region" description="Helical" evidence="8">
    <location>
        <begin position="610"/>
        <end position="628"/>
    </location>
</feature>
<feature type="transmembrane region" description="Helical" evidence="8">
    <location>
        <begin position="115"/>
        <end position="138"/>
    </location>
</feature>
<evidence type="ECO:0000313" key="10">
    <source>
        <dbReference type="Proteomes" id="UP001497392"/>
    </source>
</evidence>
<keyword evidence="4 8" id="KW-0812">Transmembrane</keyword>
<dbReference type="Pfam" id="PF03169">
    <property type="entry name" value="OPT"/>
    <property type="match status" value="1"/>
</dbReference>
<organism evidence="9 10">
    <name type="scientific">Coccomyxa viridis</name>
    <dbReference type="NCBI Taxonomy" id="1274662"/>
    <lineage>
        <taxon>Eukaryota</taxon>
        <taxon>Viridiplantae</taxon>
        <taxon>Chlorophyta</taxon>
        <taxon>core chlorophytes</taxon>
        <taxon>Trebouxiophyceae</taxon>
        <taxon>Trebouxiophyceae incertae sedis</taxon>
        <taxon>Coccomyxaceae</taxon>
        <taxon>Coccomyxa</taxon>
    </lineage>
</organism>
<feature type="transmembrane region" description="Helical" evidence="8">
    <location>
        <begin position="517"/>
        <end position="536"/>
    </location>
</feature>
<feature type="region of interest" description="Disordered" evidence="7">
    <location>
        <begin position="406"/>
        <end position="432"/>
    </location>
</feature>
<accession>A0ABP1G043</accession>
<dbReference type="EMBL" id="CAXHTA020000012">
    <property type="protein sequence ID" value="CAL5225490.1"/>
    <property type="molecule type" value="Genomic_DNA"/>
</dbReference>
<feature type="region of interest" description="Disordered" evidence="7">
    <location>
        <begin position="25"/>
        <end position="68"/>
    </location>
</feature>
<comment type="similarity">
    <text evidence="2">Belongs to the YSL (TC 2.A.67.2) family.</text>
</comment>
<evidence type="ECO:0000256" key="1">
    <source>
        <dbReference type="ARBA" id="ARBA00004141"/>
    </source>
</evidence>
<evidence type="ECO:0000256" key="2">
    <source>
        <dbReference type="ARBA" id="ARBA00010276"/>
    </source>
</evidence>
<feature type="transmembrane region" description="Helical" evidence="8">
    <location>
        <begin position="362"/>
        <end position="380"/>
    </location>
</feature>
<feature type="transmembrane region" description="Helical" evidence="8">
    <location>
        <begin position="488"/>
        <end position="511"/>
    </location>
</feature>
<sequence length="787" mass="85525">MSLYRNSVISQVPINYRQANQLRRSSITRASDPSDLHFDVEEGDERRKRISSSESPTSKPSDIPEERDPYDCVSNPAPWHHQLTFRSLASGAMIGTIFCIIVHKLNLTTGIVPSLNIAAGLLGFIILRTWVFMLRLVGIKAHEFTPQENTVVQTCVVACYGLASSGGFGCYLLSMDMQTYNNLGNIGGNRPEDVYEPDLKRIIPYMFCIAIVGIFMLVIMRKRFIIDYRLHFPSGTATGILISGFHTPKGEAQARAQVKTMGYWGLTAFLWDFFKWFFQGDPTLPNCGFNQFPSLGLTALGQSWNWDWQLNYCGVGMIIPYVVSYSLMFGAILSNGIMWPLISRQEGNWYPAGQPAQSFEGLFGYKNFIAIAIFIADGLYNFMKISILSLQVYLDERKVQKLMQPRSLGNPTPAHGPCSVASASAVSGPPRSMERTSVSLVSADPLSNARASIGHVSAVSLQRESVLSRNELERVQNLRDEVFNKGCIPTWVGIGGSIIFAVLAIIVIPFLYTPVKWYYVLVLAALIPFFAVANAYGTGLTDFDMSSVYGTVAIFIIAIWSGSVGGGVISGLAVGGFVMAATSSAGTLMQDFKTGHITMSSPRSMFVAQIAGAIMGCFIAPLTFQLFWHSFPVGDPNSEYKAPFANVYRGMAVIGTQGFGELPQHCGEMMIGFFCLSLAMSLLRDLVPTRFSVFIPIPMAMAIPFYVGASVAIDICIGALIKAYWYWTSPLDAPGKVPAAASGLIAGDGLWVIPSCILSIAKVVPPICMSFQSSAAAVAAAAAGPGG</sequence>
<feature type="transmembrane region" description="Helical" evidence="8">
    <location>
        <begin position="202"/>
        <end position="220"/>
    </location>
</feature>
<dbReference type="PANTHER" id="PTHR31645">
    <property type="entry name" value="OLIGOPEPTIDE TRANSPORTER YGL114W-RELATED"/>
    <property type="match status" value="1"/>
</dbReference>
<dbReference type="Proteomes" id="UP001497392">
    <property type="component" value="Unassembled WGS sequence"/>
</dbReference>
<keyword evidence="6 8" id="KW-0472">Membrane</keyword>
<comment type="subcellular location">
    <subcellularLocation>
        <location evidence="1">Membrane</location>
        <topology evidence="1">Multi-pass membrane protein</topology>
    </subcellularLocation>
</comment>
<comment type="caution">
    <text evidence="9">The sequence shown here is derived from an EMBL/GenBank/DDBJ whole genome shotgun (WGS) entry which is preliminary data.</text>
</comment>
<feature type="transmembrane region" description="Helical" evidence="8">
    <location>
        <begin position="699"/>
        <end position="727"/>
    </location>
</feature>
<feature type="transmembrane region" description="Helical" evidence="8">
    <location>
        <begin position="83"/>
        <end position="103"/>
    </location>
</feature>
<proteinExistence type="inferred from homology"/>
<evidence type="ECO:0000256" key="4">
    <source>
        <dbReference type="ARBA" id="ARBA00022692"/>
    </source>
</evidence>
<evidence type="ECO:0000256" key="7">
    <source>
        <dbReference type="SAM" id="MobiDB-lite"/>
    </source>
</evidence>
<feature type="compositionally biased region" description="Low complexity" evidence="7">
    <location>
        <begin position="52"/>
        <end position="61"/>
    </location>
</feature>
<gene>
    <name evidence="9" type="primary">g8315</name>
    <name evidence="9" type="ORF">VP750_LOCUS7149</name>
</gene>
<evidence type="ECO:0000313" key="9">
    <source>
        <dbReference type="EMBL" id="CAL5225490.1"/>
    </source>
</evidence>
<feature type="transmembrane region" description="Helical" evidence="8">
    <location>
        <begin position="318"/>
        <end position="342"/>
    </location>
</feature>
<evidence type="ECO:0000256" key="6">
    <source>
        <dbReference type="ARBA" id="ARBA00023136"/>
    </source>
</evidence>
<keyword evidence="10" id="KW-1185">Reference proteome</keyword>
<protein>
    <submittedName>
        <fullName evidence="9">G8315 protein</fullName>
    </submittedName>
</protein>
<evidence type="ECO:0000256" key="3">
    <source>
        <dbReference type="ARBA" id="ARBA00022448"/>
    </source>
</evidence>
<dbReference type="InterPro" id="IPR045035">
    <property type="entry name" value="YSL-like"/>
</dbReference>